<organism evidence="1 2">
    <name type="scientific">Luteolibacter luteus</name>
    <dbReference type="NCBI Taxonomy" id="2728835"/>
    <lineage>
        <taxon>Bacteria</taxon>
        <taxon>Pseudomonadati</taxon>
        <taxon>Verrucomicrobiota</taxon>
        <taxon>Verrucomicrobiia</taxon>
        <taxon>Verrucomicrobiales</taxon>
        <taxon>Verrucomicrobiaceae</taxon>
        <taxon>Luteolibacter</taxon>
    </lineage>
</organism>
<name>A0A858RNL1_9BACT</name>
<keyword evidence="2" id="KW-1185">Reference proteome</keyword>
<protein>
    <submittedName>
        <fullName evidence="1">Uncharacterized protein</fullName>
    </submittedName>
</protein>
<evidence type="ECO:0000313" key="1">
    <source>
        <dbReference type="EMBL" id="QJE97740.1"/>
    </source>
</evidence>
<evidence type="ECO:0000313" key="2">
    <source>
        <dbReference type="Proteomes" id="UP000501812"/>
    </source>
</evidence>
<dbReference type="KEGG" id="luo:HHL09_18780"/>
<gene>
    <name evidence="1" type="ORF">HHL09_18780</name>
</gene>
<dbReference type="Proteomes" id="UP000501812">
    <property type="component" value="Chromosome"/>
</dbReference>
<dbReference type="EMBL" id="CP051774">
    <property type="protein sequence ID" value="QJE97740.1"/>
    <property type="molecule type" value="Genomic_DNA"/>
</dbReference>
<reference evidence="1 2" key="1">
    <citation type="submission" date="2020-04" db="EMBL/GenBank/DDBJ databases">
        <title>Luteolibacter sp. G-1-1-1 isolated from soil.</title>
        <authorList>
            <person name="Dahal R.H."/>
        </authorList>
    </citation>
    <scope>NUCLEOTIDE SEQUENCE [LARGE SCALE GENOMIC DNA]</scope>
    <source>
        <strain evidence="1 2">G-1-1-1</strain>
    </source>
</reference>
<dbReference type="RefSeq" id="WP_169456166.1">
    <property type="nucleotide sequence ID" value="NZ_CP051774.1"/>
</dbReference>
<dbReference type="AlphaFoldDB" id="A0A858RNL1"/>
<sequence>MSSATKGALLGTAGLEFLSRVPAVSAAETKLDHSMVRFLPEIEPLVRLLEDTPRERLLEEVGSRIKKGTTYREVLTAVLLAGIRNIQPRPVGFKFHAVLVVNSAHLASQNSPDGDRWLPIFWALDQFKSSQEKDKKAGDWTMEEVYEAAVPKVDRAAEAFMQGMDAWDVACADTAAASLARGDGTQQAFDLFCRYGARDYRDIGHKAIYVANSWRLLQTIGWQHAEPVLRSLSYALLAYDGQCPTEGDALADRPGRKNQERVRELRATWNGGENQPATTVEMLSTLRGGTWDDASAKVVALINAGSGPQPIWDAMFQHAAEMLMRKPGIISLHASTTTNALHYAFRHASNDETRRFLLLQNASFLTLFRDDAGAGEGIGIDTFEPSTGDFGGAEAVDQIFAGLASDRLDAARKTLAYLEAGGHPRAFTDFAQRMIYLKGTDSHDYKFSSAVIEDYRSLSPQFRNRFLAASVHWLKGSGEPDSPLVARSRAAL</sequence>
<accession>A0A858RNL1</accession>
<proteinExistence type="predicted"/>